<sequence>MGSMTAVMDDIADGYTAAQLFGQGTTYTYDDVIFLPGHINFGAHEVDLNTYVTRKLKLATPVVSSPMDTVTEADMAITMAMMGGMGFLHYNMTTEGQVAQAKRVKQHVPGFVTSPAALAPQSTIADFEALKAKRDVRGACITEDGQPGSKLLGIVTSRDTDFINDRHTPLSDVMTRDVETAPESASLEHVLEQLKKSKRNLLPIVDSQGHLVRLATKAGFLEEQRAPRRAACSADGGGRLLVGAAVGTRDDDRARVDALRAADALDAVILDSSQGDSTYQLEMLAHVKRAHPDLQVVCGNVVTGRQARSLIDGGADALRVGMGSGSICTTQEVCAVGRGQAAAVYQVSRVADQCGVPTIADGGIQNSGHIAKALSLGASTVMCGSLFAGTTEAPGEYFMVDGVRVKAYRGMGSLEAMAKGSEARYHSDTQSLKVAQGVAGTVRDKGSIRTTVPFLAQAVRQGFQDMGVRSIADAHRALKQGSMRLEARSSAAQAEGNIHDMHSFRKVRW</sequence>
<comment type="activity regulation">
    <text evidence="12">Mycophenolic acid (MPA) is a non-competitive inhibitor that prevents formation of the closed enzyme conformation by binding to the same site as the amobile flap. In contrast, mizoribine monophosphate (MZP) is a competitive inhibitor that induces the closed conformation. MPA is a potent inhibitor of mammalian IMPDHs but a poor inhibitor of the bacterial enzymes. MZP is a more potent inhibitor of bacterial IMPDH.</text>
</comment>
<name>A0AAV1I3S5_9CHLO</name>
<evidence type="ECO:0000256" key="12">
    <source>
        <dbReference type="HAMAP-Rule" id="MF_03156"/>
    </source>
</evidence>
<dbReference type="SMART" id="SM01240">
    <property type="entry name" value="IMPDH"/>
    <property type="match status" value="1"/>
</dbReference>
<dbReference type="HAMAP" id="MF_01964">
    <property type="entry name" value="IMPDH"/>
    <property type="match status" value="1"/>
</dbReference>
<evidence type="ECO:0000256" key="14">
    <source>
        <dbReference type="PIRSR" id="PIRSR000130-3"/>
    </source>
</evidence>
<dbReference type="EC" id="1.1.1.205" evidence="12 18"/>
<dbReference type="InterPro" id="IPR046342">
    <property type="entry name" value="CBS_dom_sf"/>
</dbReference>
<evidence type="ECO:0000256" key="11">
    <source>
        <dbReference type="ARBA" id="ARBA00056556"/>
    </source>
</evidence>
<dbReference type="GO" id="GO:0005737">
    <property type="term" value="C:cytoplasm"/>
    <property type="evidence" value="ECO:0007669"/>
    <property type="project" value="UniProtKB-SubCell"/>
</dbReference>
<keyword evidence="8 12" id="KW-0520">NAD</keyword>
<comment type="pathway">
    <text evidence="12 18">Purine metabolism; XMP biosynthesis via de novo pathway; XMP from IMP: step 1/1.</text>
</comment>
<evidence type="ECO:0000256" key="3">
    <source>
        <dbReference type="ARBA" id="ARBA00022723"/>
    </source>
</evidence>
<feature type="active site" description="Thioimidate intermediate" evidence="12 13">
    <location>
        <position position="328"/>
    </location>
</feature>
<evidence type="ECO:0000313" key="21">
    <source>
        <dbReference type="Proteomes" id="UP001314263"/>
    </source>
</evidence>
<dbReference type="SUPFAM" id="SSF51412">
    <property type="entry name" value="Inosine monophosphate dehydrogenase (IMPDH)"/>
    <property type="match status" value="1"/>
</dbReference>
<evidence type="ECO:0000313" key="20">
    <source>
        <dbReference type="EMBL" id="CAK0778918.1"/>
    </source>
</evidence>
<dbReference type="PIRSF" id="PIRSF000130">
    <property type="entry name" value="IMPDH"/>
    <property type="match status" value="1"/>
</dbReference>
<comment type="catalytic activity">
    <reaction evidence="10 12 18">
        <text>IMP + NAD(+) + H2O = XMP + NADH + H(+)</text>
        <dbReference type="Rhea" id="RHEA:11708"/>
        <dbReference type="ChEBI" id="CHEBI:15377"/>
        <dbReference type="ChEBI" id="CHEBI:15378"/>
        <dbReference type="ChEBI" id="CHEBI:57464"/>
        <dbReference type="ChEBI" id="CHEBI:57540"/>
        <dbReference type="ChEBI" id="CHEBI:57945"/>
        <dbReference type="ChEBI" id="CHEBI:58053"/>
        <dbReference type="EC" id="1.1.1.205"/>
    </reaction>
</comment>
<evidence type="ECO:0000256" key="9">
    <source>
        <dbReference type="ARBA" id="ARBA00023122"/>
    </source>
</evidence>
<dbReference type="GO" id="GO:0006177">
    <property type="term" value="P:GMP biosynthetic process"/>
    <property type="evidence" value="ECO:0007669"/>
    <property type="project" value="UniProtKB-UniRule"/>
</dbReference>
<keyword evidence="4 12" id="KW-0332">GMP biosynthesis</keyword>
<feature type="binding site" evidence="12 14">
    <location>
        <begin position="321"/>
        <end position="323"/>
    </location>
    <ligand>
        <name>NAD(+)</name>
        <dbReference type="ChEBI" id="CHEBI:57540"/>
    </ligand>
</feature>
<dbReference type="InterPro" id="IPR000644">
    <property type="entry name" value="CBS_dom"/>
</dbReference>
<dbReference type="Pfam" id="PF00571">
    <property type="entry name" value="CBS"/>
    <property type="match status" value="1"/>
</dbReference>
<keyword evidence="5 12" id="KW-0658">Purine biosynthesis</keyword>
<feature type="domain" description="CBS" evidence="19">
    <location>
        <begin position="174"/>
        <end position="231"/>
    </location>
</feature>
<dbReference type="InterPro" id="IPR015875">
    <property type="entry name" value="IMP_DH/GMP_Rdtase_CS"/>
</dbReference>
<keyword evidence="6 12" id="KW-0630">Potassium</keyword>
<feature type="binding site" evidence="12">
    <location>
        <begin position="384"/>
        <end position="385"/>
    </location>
    <ligand>
        <name>IMP</name>
        <dbReference type="ChEBI" id="CHEBI:58053"/>
    </ligand>
</feature>
<gene>
    <name evidence="20" type="ORF">CVIRNUC_004666</name>
</gene>
<organism evidence="20 21">
    <name type="scientific">Coccomyxa viridis</name>
    <dbReference type="NCBI Taxonomy" id="1274662"/>
    <lineage>
        <taxon>Eukaryota</taxon>
        <taxon>Viridiplantae</taxon>
        <taxon>Chlorophyta</taxon>
        <taxon>core chlorophytes</taxon>
        <taxon>Trebouxiophyceae</taxon>
        <taxon>Trebouxiophyceae incertae sedis</taxon>
        <taxon>Coccomyxaceae</taxon>
        <taxon>Coccomyxa</taxon>
    </lineage>
</organism>
<evidence type="ECO:0000256" key="6">
    <source>
        <dbReference type="ARBA" id="ARBA00022958"/>
    </source>
</evidence>
<proteinExistence type="inferred from homology"/>
<reference evidence="20 21" key="1">
    <citation type="submission" date="2023-10" db="EMBL/GenBank/DDBJ databases">
        <authorList>
            <person name="Maclean D."/>
            <person name="Macfadyen A."/>
        </authorList>
    </citation>
    <scope>NUCLEOTIDE SEQUENCE [LARGE SCALE GENOMIC DNA]</scope>
</reference>
<evidence type="ECO:0000256" key="16">
    <source>
        <dbReference type="PROSITE-ProRule" id="PRU00703"/>
    </source>
</evidence>
<comment type="subcellular location">
    <subcellularLocation>
        <location evidence="12">Cytoplasm</location>
    </subcellularLocation>
</comment>
<evidence type="ECO:0000256" key="15">
    <source>
        <dbReference type="PIRSR" id="PIRSR000130-4"/>
    </source>
</evidence>
<evidence type="ECO:0000256" key="10">
    <source>
        <dbReference type="ARBA" id="ARBA00048028"/>
    </source>
</evidence>
<dbReference type="CDD" id="cd00381">
    <property type="entry name" value="IMPDH"/>
    <property type="match status" value="1"/>
</dbReference>
<dbReference type="PANTHER" id="PTHR11911:SF111">
    <property type="entry name" value="INOSINE-5'-MONOPHOSPHATE DEHYDROGENASE"/>
    <property type="match status" value="1"/>
</dbReference>
<evidence type="ECO:0000259" key="19">
    <source>
        <dbReference type="PROSITE" id="PS51371"/>
    </source>
</evidence>
<feature type="binding site" evidence="12">
    <location>
        <begin position="408"/>
        <end position="412"/>
    </location>
    <ligand>
        <name>IMP</name>
        <dbReference type="ChEBI" id="CHEBI:58053"/>
    </ligand>
</feature>
<dbReference type="Pfam" id="PF00478">
    <property type="entry name" value="IMPDH"/>
    <property type="match status" value="1"/>
</dbReference>
<evidence type="ECO:0000256" key="7">
    <source>
        <dbReference type="ARBA" id="ARBA00023002"/>
    </source>
</evidence>
<dbReference type="CDD" id="cd04601">
    <property type="entry name" value="CBS_pair_IMPDH"/>
    <property type="match status" value="1"/>
</dbReference>
<keyword evidence="3 12" id="KW-0479">Metal-binding</keyword>
<dbReference type="PROSITE" id="PS00487">
    <property type="entry name" value="IMP_DH_GMP_RED"/>
    <property type="match status" value="1"/>
</dbReference>
<dbReference type="GO" id="GO:0000166">
    <property type="term" value="F:nucleotide binding"/>
    <property type="evidence" value="ECO:0007669"/>
    <property type="project" value="UniProtKB-UniRule"/>
</dbReference>
<dbReference type="GO" id="GO:0046872">
    <property type="term" value="F:metal ion binding"/>
    <property type="evidence" value="ECO:0007669"/>
    <property type="project" value="UniProtKB-UniRule"/>
</dbReference>
<dbReference type="InterPro" id="IPR013785">
    <property type="entry name" value="Aldolase_TIM"/>
</dbReference>
<keyword evidence="12" id="KW-0963">Cytoplasm</keyword>
<keyword evidence="7 12" id="KW-0560">Oxidoreductase</keyword>
<comment type="function">
    <text evidence="11 12">Catalyzes the conversion of inosine 5'-phosphate (IMP) to xanthosine 5'-phosphate (XMP), the first committed and rate-limiting step in the de novo synthesis of guanine nucleotides, and therefore plays an important role in the regulation of cell growth.</text>
</comment>
<dbReference type="PANTHER" id="PTHR11911">
    <property type="entry name" value="INOSINE-5-MONOPHOSPHATE DEHYDROGENASE RELATED"/>
    <property type="match status" value="1"/>
</dbReference>
<comment type="similarity">
    <text evidence="2 12 17">Belongs to the IMPDH/GMPR family.</text>
</comment>
<evidence type="ECO:0000256" key="13">
    <source>
        <dbReference type="PIRSR" id="PIRSR000130-1"/>
    </source>
</evidence>
<comment type="caution">
    <text evidence="20">The sequence shown here is derived from an EMBL/GenBank/DDBJ whole genome shotgun (WGS) entry which is preliminary data.</text>
</comment>
<dbReference type="AlphaFoldDB" id="A0AAV1I3S5"/>
<dbReference type="GO" id="GO:0003938">
    <property type="term" value="F:IMP dehydrogenase activity"/>
    <property type="evidence" value="ECO:0007669"/>
    <property type="project" value="UniProtKB-UniRule"/>
</dbReference>
<evidence type="ECO:0000256" key="17">
    <source>
        <dbReference type="RuleBase" id="RU003927"/>
    </source>
</evidence>
<comment type="caution">
    <text evidence="12">Lacks conserved residue(s) required for the propagation of feature annotation.</text>
</comment>
<feature type="binding site" evidence="12">
    <location>
        <begin position="361"/>
        <end position="363"/>
    </location>
    <ligand>
        <name>IMP</name>
        <dbReference type="ChEBI" id="CHEBI:58053"/>
    </ligand>
</feature>
<feature type="binding site" description="in other chain" evidence="12 15">
    <location>
        <position position="325"/>
    </location>
    <ligand>
        <name>K(+)</name>
        <dbReference type="ChEBI" id="CHEBI:29103"/>
        <note>ligand shared between two tetrameric partners</note>
    </ligand>
</feature>
<keyword evidence="21" id="KW-1185">Reference proteome</keyword>
<dbReference type="Proteomes" id="UP001314263">
    <property type="component" value="Unassembled WGS sequence"/>
</dbReference>
<dbReference type="GO" id="GO:0006183">
    <property type="term" value="P:GTP biosynthetic process"/>
    <property type="evidence" value="ECO:0007669"/>
    <property type="project" value="TreeGrafter"/>
</dbReference>
<evidence type="ECO:0000256" key="5">
    <source>
        <dbReference type="ARBA" id="ARBA00022755"/>
    </source>
</evidence>
<feature type="binding site" evidence="12 14">
    <location>
        <begin position="271"/>
        <end position="273"/>
    </location>
    <ligand>
        <name>NAD(+)</name>
        <dbReference type="ChEBI" id="CHEBI:57540"/>
    </ligand>
</feature>
<evidence type="ECO:0000256" key="1">
    <source>
        <dbReference type="ARBA" id="ARBA00001958"/>
    </source>
</evidence>
<evidence type="ECO:0000256" key="4">
    <source>
        <dbReference type="ARBA" id="ARBA00022749"/>
    </source>
</evidence>
<evidence type="ECO:0000256" key="8">
    <source>
        <dbReference type="ARBA" id="ARBA00023027"/>
    </source>
</evidence>
<keyword evidence="9 16" id="KW-0129">CBS domain</keyword>
<dbReference type="NCBIfam" id="TIGR01302">
    <property type="entry name" value="IMP_dehydrog"/>
    <property type="match status" value="1"/>
</dbReference>
<evidence type="ECO:0000256" key="2">
    <source>
        <dbReference type="ARBA" id="ARBA00005502"/>
    </source>
</evidence>
<feature type="binding site" evidence="12">
    <location>
        <position position="436"/>
    </location>
    <ligand>
        <name>IMP</name>
        <dbReference type="ChEBI" id="CHEBI:58053"/>
    </ligand>
</feature>
<comment type="subunit">
    <text evidence="12">Homotetramer.</text>
</comment>
<dbReference type="InterPro" id="IPR005990">
    <property type="entry name" value="IMP_DH"/>
</dbReference>
<dbReference type="Gene3D" id="3.20.20.70">
    <property type="entry name" value="Aldolase class I"/>
    <property type="match status" value="1"/>
</dbReference>
<comment type="cofactor">
    <cofactor evidence="1 12">
        <name>K(+)</name>
        <dbReference type="ChEBI" id="CHEBI:29103"/>
    </cofactor>
</comment>
<dbReference type="EMBL" id="CAUYUE010000005">
    <property type="protein sequence ID" value="CAK0778918.1"/>
    <property type="molecule type" value="Genomic_DNA"/>
</dbReference>
<dbReference type="FunFam" id="3.20.20.70:FF:000086">
    <property type="entry name" value="IMP dehydrogenase, putative"/>
    <property type="match status" value="1"/>
</dbReference>
<accession>A0AAV1I3S5</accession>
<feature type="active site" description="Proton acceptor" evidence="12 13">
    <location>
        <position position="424"/>
    </location>
</feature>
<feature type="binding site" description="in other chain" evidence="12 15">
    <location>
        <position position="328"/>
    </location>
    <ligand>
        <name>K(+)</name>
        <dbReference type="ChEBI" id="CHEBI:29103"/>
        <note>ligand shared between two tetrameric partners</note>
    </ligand>
</feature>
<feature type="binding site" description="in other chain" evidence="12 15">
    <location>
        <position position="323"/>
    </location>
    <ligand>
        <name>K(+)</name>
        <dbReference type="ChEBI" id="CHEBI:29103"/>
        <note>ligand shared between two tetrameric partners</note>
    </ligand>
</feature>
<dbReference type="PROSITE" id="PS51371">
    <property type="entry name" value="CBS"/>
    <property type="match status" value="1"/>
</dbReference>
<protein>
    <recommendedName>
        <fullName evidence="12 18">Inosine-5'-monophosphate dehydrogenase</fullName>
        <shortName evidence="12">IMP dehydrogenase</shortName>
        <shortName evidence="12">IMPD</shortName>
        <shortName evidence="12">IMPDH</shortName>
        <ecNumber evidence="12 18">1.1.1.205</ecNumber>
    </recommendedName>
</protein>
<evidence type="ECO:0000256" key="18">
    <source>
        <dbReference type="RuleBase" id="RU003928"/>
    </source>
</evidence>
<dbReference type="SUPFAM" id="SSF54631">
    <property type="entry name" value="CBS-domain pair"/>
    <property type="match status" value="1"/>
</dbReference>
<dbReference type="InterPro" id="IPR001093">
    <property type="entry name" value="IMP_DH_GMPRt"/>
</dbReference>
<feature type="binding site" evidence="12">
    <location>
        <position position="326"/>
    </location>
    <ligand>
        <name>IMP</name>
        <dbReference type="ChEBI" id="CHEBI:58053"/>
    </ligand>
</feature>